<feature type="transmembrane region" description="Helical" evidence="1">
    <location>
        <begin position="182"/>
        <end position="200"/>
    </location>
</feature>
<dbReference type="AlphaFoldDB" id="A0A3D9XL48"/>
<dbReference type="InterPro" id="IPR043728">
    <property type="entry name" value="DUF5671"/>
</dbReference>
<comment type="caution">
    <text evidence="3">The sequence shown here is derived from an EMBL/GenBank/DDBJ whole genome shotgun (WGS) entry which is preliminary data.</text>
</comment>
<name>A0A3D9XL48_PARVE</name>
<feature type="transmembrane region" description="Helical" evidence="1">
    <location>
        <begin position="149"/>
        <end position="170"/>
    </location>
</feature>
<dbReference type="EMBL" id="QTUJ01000002">
    <property type="protein sequence ID" value="REF69813.1"/>
    <property type="molecule type" value="Genomic_DNA"/>
</dbReference>
<keyword evidence="1" id="KW-1133">Transmembrane helix</keyword>
<evidence type="ECO:0000313" key="3">
    <source>
        <dbReference type="EMBL" id="REF69813.1"/>
    </source>
</evidence>
<reference evidence="3 4" key="1">
    <citation type="submission" date="2018-08" db="EMBL/GenBank/DDBJ databases">
        <title>Genomic Encyclopedia of Archaeal and Bacterial Type Strains, Phase II (KMG-II): from individual species to whole genera.</title>
        <authorList>
            <person name="Goeker M."/>
        </authorList>
    </citation>
    <scope>NUCLEOTIDE SEQUENCE [LARGE SCALE GENOMIC DNA]</scope>
    <source>
        <strain evidence="3 4">DSM 17099</strain>
    </source>
</reference>
<dbReference type="RefSeq" id="WP_116221990.1">
    <property type="nucleotide sequence ID" value="NZ_CP038197.1"/>
</dbReference>
<keyword evidence="1" id="KW-0812">Transmembrane</keyword>
<gene>
    <name evidence="3" type="ORF">BDD41_2528</name>
</gene>
<keyword evidence="1" id="KW-0472">Membrane</keyword>
<dbReference type="Pfam" id="PF18920">
    <property type="entry name" value="DUF5671"/>
    <property type="match status" value="1"/>
</dbReference>
<feature type="transmembrane region" description="Helical" evidence="1">
    <location>
        <begin position="66"/>
        <end position="91"/>
    </location>
</feature>
<organism evidence="3 4">
    <name type="scientific">Paracoccus versutus</name>
    <name type="common">Thiobacillus versutus</name>
    <dbReference type="NCBI Taxonomy" id="34007"/>
    <lineage>
        <taxon>Bacteria</taxon>
        <taxon>Pseudomonadati</taxon>
        <taxon>Pseudomonadota</taxon>
        <taxon>Alphaproteobacteria</taxon>
        <taxon>Rhodobacterales</taxon>
        <taxon>Paracoccaceae</taxon>
        <taxon>Paracoccus</taxon>
    </lineage>
</organism>
<feature type="transmembrane region" description="Helical" evidence="1">
    <location>
        <begin position="111"/>
        <end position="128"/>
    </location>
</feature>
<protein>
    <recommendedName>
        <fullName evidence="2">DUF5671 domain-containing protein</fullName>
    </recommendedName>
</protein>
<evidence type="ECO:0000259" key="2">
    <source>
        <dbReference type="Pfam" id="PF18920"/>
    </source>
</evidence>
<proteinExistence type="predicted"/>
<feature type="domain" description="DUF5671" evidence="2">
    <location>
        <begin position="66"/>
        <end position="200"/>
    </location>
</feature>
<evidence type="ECO:0000256" key="1">
    <source>
        <dbReference type="SAM" id="Phobius"/>
    </source>
</evidence>
<evidence type="ECO:0000313" key="4">
    <source>
        <dbReference type="Proteomes" id="UP000256941"/>
    </source>
</evidence>
<accession>A0A3D9XL48</accession>
<sequence length="206" mass="22470">MKPSDQLSEYVRRALAQGGEREGIAQALAHAGWSAPEIDEALGGWETAPGLPPVPRPRPYASAQEALLYGLLFLSLGMIGWHVCELGMVLIERLIPDPADSRYYGPGSSTRWSIASLIAFVPLFVFLNRKVSRMSLGDGGRRRSLVRKWFASVTLLVVALVFLADGIYVIYTLLNGELTARFAAKAALVAGVAGLVFAYYRDELND</sequence>
<dbReference type="Proteomes" id="UP000256941">
    <property type="component" value="Unassembled WGS sequence"/>
</dbReference>